<gene>
    <name evidence="2" type="ORF">MCOL_V214324</name>
</gene>
<dbReference type="PANTHER" id="PTHR34846:SF11">
    <property type="entry name" value="4-CARBOXYMUCONOLACTONE DECARBOXYLASE FAMILY PROTEIN (AFU_ORTHOLOGUE AFUA_6G11590)"/>
    <property type="match status" value="1"/>
</dbReference>
<dbReference type="InterPro" id="IPR029032">
    <property type="entry name" value="AhpD-like"/>
</dbReference>
<dbReference type="Gene3D" id="1.20.1290.10">
    <property type="entry name" value="AhpD-like"/>
    <property type="match status" value="1"/>
</dbReference>
<accession>J4TG49</accession>
<evidence type="ECO:0000256" key="1">
    <source>
        <dbReference type="SAM" id="Phobius"/>
    </source>
</evidence>
<dbReference type="OrthoDB" id="9129225at2"/>
<dbReference type="PANTHER" id="PTHR34846">
    <property type="entry name" value="4-CARBOXYMUCONOLACTONE DECARBOXYLASE FAMILY PROTEIN (AFU_ORTHOLOGUE AFUA_6G11590)"/>
    <property type="match status" value="1"/>
</dbReference>
<dbReference type="RefSeq" id="WP_007772823.1">
    <property type="nucleotide sequence ID" value="NZ_AFVW02000004.1"/>
</dbReference>
<feature type="transmembrane region" description="Helical" evidence="1">
    <location>
        <begin position="157"/>
        <end position="178"/>
    </location>
</feature>
<evidence type="ECO:0000313" key="2">
    <source>
        <dbReference type="EMBL" id="EJO88113.1"/>
    </source>
</evidence>
<keyword evidence="1" id="KW-0812">Transmembrane</keyword>
<evidence type="ECO:0000313" key="3">
    <source>
        <dbReference type="Proteomes" id="UP000006455"/>
    </source>
</evidence>
<dbReference type="STRING" id="1041522.GCA_002105755_05242"/>
<dbReference type="AlphaFoldDB" id="J4TG49"/>
<keyword evidence="1" id="KW-0472">Membrane</keyword>
<reference evidence="2 3" key="1">
    <citation type="journal article" date="2011" name="J. Bacteriol.">
        <title>Genome sequence of the Mycobacterium colombiense type strain, CECT 3035.</title>
        <authorList>
            <person name="Gonzalez-Perez M."/>
            <person name="Murcia M.I."/>
            <person name="Landsman D."/>
            <person name="Jordan I.K."/>
            <person name="Marino-Ramirez L."/>
        </authorList>
    </citation>
    <scope>NUCLEOTIDE SEQUENCE [LARGE SCALE GENOMIC DNA]</scope>
    <source>
        <strain evidence="2 3">CECT 3035</strain>
    </source>
</reference>
<dbReference type="SUPFAM" id="SSF69118">
    <property type="entry name" value="AhpD-like"/>
    <property type="match status" value="1"/>
</dbReference>
<organism evidence="2 3">
    <name type="scientific">Mycobacterium colombiense CECT 3035</name>
    <dbReference type="NCBI Taxonomy" id="1041522"/>
    <lineage>
        <taxon>Bacteria</taxon>
        <taxon>Bacillati</taxon>
        <taxon>Actinomycetota</taxon>
        <taxon>Actinomycetes</taxon>
        <taxon>Mycobacteriales</taxon>
        <taxon>Mycobacteriaceae</taxon>
        <taxon>Mycobacterium</taxon>
        <taxon>Mycobacterium avium complex (MAC)</taxon>
    </lineage>
</organism>
<protein>
    <submittedName>
        <fullName evidence="2">Carboxymuconolactone decarboxylase</fullName>
    </submittedName>
</protein>
<sequence>MSDNADFGTFGRFVETPVDAMSVDMKEAYDFTQALRGLVPGPHRIWLANPKLSKTIVPTGAYYQRESTLTKAEIEIATNLVCARWRSAYASYEHEIIGERDGHLEARSVEALISGLPTSFDDPRQQVVYELASALVGQRVIPTGLYRRAKELLGDAGIVDVAVLLGWFTMVSMTLAAFDVPANATGLDQ</sequence>
<comment type="caution">
    <text evidence="2">The sequence shown here is derived from an EMBL/GenBank/DDBJ whole genome shotgun (WGS) entry which is preliminary data.</text>
</comment>
<dbReference type="GeneID" id="31528230"/>
<dbReference type="Proteomes" id="UP000006455">
    <property type="component" value="Unassembled WGS sequence"/>
</dbReference>
<keyword evidence="1" id="KW-1133">Transmembrane helix</keyword>
<name>J4TG49_9MYCO</name>
<dbReference type="eggNOG" id="COG2128">
    <property type="taxonomic scope" value="Bacteria"/>
</dbReference>
<dbReference type="EMBL" id="AFVW02000004">
    <property type="protein sequence ID" value="EJO88113.1"/>
    <property type="molecule type" value="Genomic_DNA"/>
</dbReference>
<proteinExistence type="predicted"/>